<name>A0AAW9CY83_BURTH</name>
<evidence type="ECO:0000313" key="1">
    <source>
        <dbReference type="EMBL" id="MDW9253802.1"/>
    </source>
</evidence>
<comment type="caution">
    <text evidence="1">The sequence shown here is derived from an EMBL/GenBank/DDBJ whole genome shotgun (WGS) entry which is preliminary data.</text>
</comment>
<sequence length="50" mass="5856">MRKRGQKDPARLCKSIACTQARRLCDGLPSVQWRFKHAKVRRQSAFRISL</sequence>
<reference evidence="1" key="1">
    <citation type="submission" date="2018-08" db="EMBL/GenBank/DDBJ databases">
        <title>Identification of Burkholderia cepacia strains that express a Burkholderia pseudomallei-like capsular polysaccharide.</title>
        <authorList>
            <person name="Burtnick M.N."/>
            <person name="Vongsouvath M."/>
            <person name="Newton P."/>
            <person name="Wuthiekanun V."/>
            <person name="Limmathurotsakul D."/>
            <person name="Brett P.J."/>
            <person name="Chantratita N."/>
            <person name="Dance D.A."/>
        </authorList>
    </citation>
    <scope>NUCLEOTIDE SEQUENCE</scope>
    <source>
        <strain evidence="1">SBXCC001</strain>
    </source>
</reference>
<evidence type="ECO:0000313" key="2">
    <source>
        <dbReference type="Proteomes" id="UP001272137"/>
    </source>
</evidence>
<dbReference type="AlphaFoldDB" id="A0AAW9CY83"/>
<dbReference type="EMBL" id="QXCT01000002">
    <property type="protein sequence ID" value="MDW9253802.1"/>
    <property type="molecule type" value="Genomic_DNA"/>
</dbReference>
<proteinExistence type="predicted"/>
<dbReference type="Proteomes" id="UP001272137">
    <property type="component" value="Unassembled WGS sequence"/>
</dbReference>
<organism evidence="1 2">
    <name type="scientific">Burkholderia thailandensis</name>
    <dbReference type="NCBI Taxonomy" id="57975"/>
    <lineage>
        <taxon>Bacteria</taxon>
        <taxon>Pseudomonadati</taxon>
        <taxon>Pseudomonadota</taxon>
        <taxon>Betaproteobacteria</taxon>
        <taxon>Burkholderiales</taxon>
        <taxon>Burkholderiaceae</taxon>
        <taxon>Burkholderia</taxon>
        <taxon>pseudomallei group</taxon>
    </lineage>
</organism>
<accession>A0AAW9CY83</accession>
<protein>
    <submittedName>
        <fullName evidence="1">Uncharacterized protein</fullName>
    </submittedName>
</protein>
<gene>
    <name evidence="1" type="ORF">C7S16_3521</name>
</gene>